<dbReference type="HOGENOM" id="CLU_1571109_0_0_1"/>
<reference evidence="1 2" key="1">
    <citation type="journal article" date="2013" name="BMC Genomics">
        <title>Comparative genomics of parasitic silkworm microsporidia reveal an association between genome expansion and host adaptation.</title>
        <authorList>
            <person name="Pan G."/>
            <person name="Xu J."/>
            <person name="Li T."/>
            <person name="Xia Q."/>
            <person name="Liu S.L."/>
            <person name="Zhang G."/>
            <person name="Li S."/>
            <person name="Li C."/>
            <person name="Liu H."/>
            <person name="Yang L."/>
            <person name="Liu T."/>
            <person name="Zhang X."/>
            <person name="Wu Z."/>
            <person name="Fan W."/>
            <person name="Dang X."/>
            <person name="Xiang H."/>
            <person name="Tao M."/>
            <person name="Li Y."/>
            <person name="Hu J."/>
            <person name="Li Z."/>
            <person name="Lin L."/>
            <person name="Luo J."/>
            <person name="Geng L."/>
            <person name="Wang L."/>
            <person name="Long M."/>
            <person name="Wan Y."/>
            <person name="He N."/>
            <person name="Zhang Z."/>
            <person name="Lu C."/>
            <person name="Keeling P.J."/>
            <person name="Wang J."/>
            <person name="Xiang Z."/>
            <person name="Zhou Z."/>
        </authorList>
    </citation>
    <scope>NUCLEOTIDE SEQUENCE [LARGE SCALE GENOMIC DNA]</scope>
    <source>
        <strain evidence="2">CQ1 / CVCC 102059</strain>
    </source>
</reference>
<dbReference type="AlphaFoldDB" id="R0M1Z9"/>
<organism evidence="1 2">
    <name type="scientific">Nosema bombycis (strain CQ1 / CVCC 102059)</name>
    <name type="common">Microsporidian parasite</name>
    <name type="synonym">Pebrine of silkworm</name>
    <dbReference type="NCBI Taxonomy" id="578461"/>
    <lineage>
        <taxon>Eukaryota</taxon>
        <taxon>Fungi</taxon>
        <taxon>Fungi incertae sedis</taxon>
        <taxon>Microsporidia</taxon>
        <taxon>Nosematidae</taxon>
        <taxon>Nosema</taxon>
    </lineage>
</organism>
<keyword evidence="2" id="KW-1185">Reference proteome</keyword>
<dbReference type="SUPFAM" id="SSF48371">
    <property type="entry name" value="ARM repeat"/>
    <property type="match status" value="1"/>
</dbReference>
<dbReference type="VEuPathDB" id="MicrosporidiaDB:NBO_570g0005"/>
<evidence type="ECO:0000313" key="1">
    <source>
        <dbReference type="EMBL" id="EOB12054.1"/>
    </source>
</evidence>
<gene>
    <name evidence="1" type="ORF">NBO_570g0005</name>
</gene>
<accession>R0M1Z9</accession>
<dbReference type="OrthoDB" id="10263554at2759"/>
<dbReference type="InterPro" id="IPR016024">
    <property type="entry name" value="ARM-type_fold"/>
</dbReference>
<evidence type="ECO:0000313" key="2">
    <source>
        <dbReference type="Proteomes" id="UP000016927"/>
    </source>
</evidence>
<dbReference type="EMBL" id="KB909477">
    <property type="protein sequence ID" value="EOB12054.1"/>
    <property type="molecule type" value="Genomic_DNA"/>
</dbReference>
<name>R0M1Z9_NOSB1</name>
<dbReference type="Proteomes" id="UP000016927">
    <property type="component" value="Unassembled WGS sequence"/>
</dbReference>
<dbReference type="STRING" id="578461.R0M1Z9"/>
<sequence>MFLECIEKKIFKEKMDEDEFSGKTIFDLKDLNSQRHFLLKNKGSLKEEQLLELLKSKDVYLRTKACGLLTEIYTTKKHRKEYLVFFRFYLREAQSYDEMNQLYNFLTRFLSCRSTSDFDEKQRKLEVCQDTVIMGIMVDYCHFKEVQYQILLVVYVLSFDKENISHLVDF</sequence>
<proteinExistence type="predicted"/>
<protein>
    <submittedName>
        <fullName evidence="1">Vacuolar ATP synthase</fullName>
    </submittedName>
</protein>